<protein>
    <submittedName>
        <fullName evidence="3">Anti-sigma factor family protein</fullName>
    </submittedName>
</protein>
<dbReference type="AlphaFoldDB" id="A0A9U5GW56"/>
<accession>A0A9U5GW56</accession>
<dbReference type="RefSeq" id="WP_245591384.1">
    <property type="nucleotide sequence ID" value="NZ_AXWS01000015.1"/>
</dbReference>
<reference evidence="3" key="1">
    <citation type="journal article" date="2017" name="PLoS ONE">
        <title>Structural insights into the regulation of Bacillus subtilis SigW activity by anti-sigma RsiW.</title>
        <authorList>
            <person name="Devkota S.R."/>
            <person name="Kwon E."/>
            <person name="Ha S.C."/>
            <person name="Chang H.W."/>
            <person name="Kim D.Y."/>
        </authorList>
    </citation>
    <scope>NUCLEOTIDE SEQUENCE</scope>
</reference>
<feature type="compositionally biased region" description="Low complexity" evidence="1">
    <location>
        <begin position="326"/>
        <end position="339"/>
    </location>
</feature>
<sequence length="339" mass="35042">MNPTDPAAITDDDLHAFTDDALAPLRRAEVEAWLAAHPDDAARVAAWREQKRALRALFDPVLEEPIPPRLLRAAAPRRPAARRWPQALAAGLALLVAGGAAGWMARGWSGGEGVLLAGPPARGGGVAGGVTGVAPATDLAVSAIPATPAARAELAADFPRRAAVAHAVYSPEQRRPVEVDAAHEDQLVQWLSKRMGSRMHAPVLQSLGFALEGGRLLPGRDRPVAQFMYRDGEGRRLTLYVSNSMGAVAGGDTTFRIAREGAVSVFWWVDGDFGYAISGEVPDAVLGAGAAESWRQLAAADARNGAGAGAHAGAGADPENAGGGQPAEAGAAAGRKAPR</sequence>
<evidence type="ECO:0000313" key="3">
    <source>
        <dbReference type="RefSeq" id="WP_245591384.1"/>
    </source>
</evidence>
<name>A0A9U5GW56_9BURK</name>
<keyword evidence="2" id="KW-1185">Reference proteome</keyword>
<reference evidence="3" key="2">
    <citation type="submission" date="2025-08" db="UniProtKB">
        <authorList>
            <consortium name="RefSeq"/>
        </authorList>
    </citation>
    <scope>IDENTIFICATION</scope>
</reference>
<dbReference type="Proteomes" id="UP000675920">
    <property type="component" value="Unplaced"/>
</dbReference>
<evidence type="ECO:0000313" key="2">
    <source>
        <dbReference type="Proteomes" id="UP000675920"/>
    </source>
</evidence>
<evidence type="ECO:0000256" key="1">
    <source>
        <dbReference type="SAM" id="MobiDB-lite"/>
    </source>
</evidence>
<proteinExistence type="predicted"/>
<feature type="region of interest" description="Disordered" evidence="1">
    <location>
        <begin position="306"/>
        <end position="339"/>
    </location>
</feature>
<organism evidence="2 3">
    <name type="scientific">Derxia gummosa DSM 723</name>
    <dbReference type="NCBI Taxonomy" id="1121388"/>
    <lineage>
        <taxon>Bacteria</taxon>
        <taxon>Pseudomonadati</taxon>
        <taxon>Pseudomonadota</taxon>
        <taxon>Betaproteobacteria</taxon>
        <taxon>Burkholderiales</taxon>
        <taxon>Alcaligenaceae</taxon>
        <taxon>Derxia</taxon>
    </lineage>
</organism>